<dbReference type="AlphaFoldDB" id="A0A2T3FWS5"/>
<dbReference type="PROSITE" id="PS50977">
    <property type="entry name" value="HTH_TETR_2"/>
    <property type="match status" value="1"/>
</dbReference>
<dbReference type="PANTHER" id="PTHR43479:SF11">
    <property type="entry name" value="ACREF_ENVCD OPERON REPRESSOR-RELATED"/>
    <property type="match status" value="1"/>
</dbReference>
<dbReference type="InterPro" id="IPR009057">
    <property type="entry name" value="Homeodomain-like_sf"/>
</dbReference>
<dbReference type="SUPFAM" id="SSF46689">
    <property type="entry name" value="Homeodomain-like"/>
    <property type="match status" value="1"/>
</dbReference>
<feature type="DNA-binding region" description="H-T-H motif" evidence="2">
    <location>
        <begin position="49"/>
        <end position="68"/>
    </location>
</feature>
<evidence type="ECO:0000313" key="4">
    <source>
        <dbReference type="EMBL" id="PST39701.1"/>
    </source>
</evidence>
<organism evidence="4 5">
    <name type="scientific">Faecalibacillus intestinalis</name>
    <dbReference type="NCBI Taxonomy" id="1982626"/>
    <lineage>
        <taxon>Bacteria</taxon>
        <taxon>Bacillati</taxon>
        <taxon>Bacillota</taxon>
        <taxon>Erysipelotrichia</taxon>
        <taxon>Erysipelotrichales</taxon>
        <taxon>Coprobacillaceae</taxon>
        <taxon>Faecalibacillus</taxon>
    </lineage>
</organism>
<dbReference type="InterPro" id="IPR050624">
    <property type="entry name" value="HTH-type_Tx_Regulator"/>
</dbReference>
<evidence type="ECO:0000256" key="1">
    <source>
        <dbReference type="ARBA" id="ARBA00023125"/>
    </source>
</evidence>
<accession>A0A2T3FWS5</accession>
<keyword evidence="1 2" id="KW-0238">DNA-binding</keyword>
<dbReference type="GO" id="GO:0003677">
    <property type="term" value="F:DNA binding"/>
    <property type="evidence" value="ECO:0007669"/>
    <property type="project" value="UniProtKB-UniRule"/>
</dbReference>
<dbReference type="PANTHER" id="PTHR43479">
    <property type="entry name" value="ACREF/ENVCD OPERON REPRESSOR-RELATED"/>
    <property type="match status" value="1"/>
</dbReference>
<dbReference type="Pfam" id="PF00440">
    <property type="entry name" value="TetR_N"/>
    <property type="match status" value="1"/>
</dbReference>
<evidence type="ECO:0000256" key="2">
    <source>
        <dbReference type="PROSITE-ProRule" id="PRU00335"/>
    </source>
</evidence>
<gene>
    <name evidence="4" type="ORF">C7U54_10400</name>
</gene>
<feature type="domain" description="HTH tetR-type" evidence="3">
    <location>
        <begin position="26"/>
        <end position="86"/>
    </location>
</feature>
<proteinExistence type="predicted"/>
<reference evidence="4 5" key="1">
    <citation type="journal article" date="2019" name="Int. J. Syst. Evol. Microbiol.">
        <title>Faecalibacillus intestinalis gen. nov., sp. nov. and Faecalibacillus faecis sp. nov., isolated from human faeces.</title>
        <authorList>
            <person name="Seo B."/>
            <person name="Jeon K."/>
            <person name="Baek I."/>
            <person name="Lee Y.M."/>
            <person name="Baek K."/>
            <person name="Ko G."/>
        </authorList>
    </citation>
    <scope>NUCLEOTIDE SEQUENCE [LARGE SCALE GENOMIC DNA]</scope>
    <source>
        <strain evidence="4 5">SNUG30099</strain>
    </source>
</reference>
<dbReference type="Proteomes" id="UP000240974">
    <property type="component" value="Unassembled WGS sequence"/>
</dbReference>
<protein>
    <recommendedName>
        <fullName evidence="3">HTH tetR-type domain-containing protein</fullName>
    </recommendedName>
</protein>
<name>A0A2T3FWS5_9FIRM</name>
<comment type="caution">
    <text evidence="4">The sequence shown here is derived from an EMBL/GenBank/DDBJ whole genome shotgun (WGS) entry which is preliminary data.</text>
</comment>
<sequence>MCYLKKSGTILKICPKIDKIKKVIQMKTYNKIFNAFNKLIQTKSFDDITVLEICQKANVSTSSFYRHYKDKYDVMNDNYKRILDQYINSKQNHNYEDVFINLFTMSKELHYLKNAFDYTGINSLGDFIYQYSYNTVIEMCKTKNIHFEDKDLLLLDVFCGGASIMYQHYILGKYDLSPKQAGHLLYQMFPENFKISW</sequence>
<dbReference type="EMBL" id="PYLQ01000016">
    <property type="protein sequence ID" value="PST39701.1"/>
    <property type="molecule type" value="Genomic_DNA"/>
</dbReference>
<evidence type="ECO:0000259" key="3">
    <source>
        <dbReference type="PROSITE" id="PS50977"/>
    </source>
</evidence>
<evidence type="ECO:0000313" key="5">
    <source>
        <dbReference type="Proteomes" id="UP000240974"/>
    </source>
</evidence>
<dbReference type="Gene3D" id="1.10.357.10">
    <property type="entry name" value="Tetracycline Repressor, domain 2"/>
    <property type="match status" value="1"/>
</dbReference>
<keyword evidence="5" id="KW-1185">Reference proteome</keyword>
<dbReference type="InterPro" id="IPR001647">
    <property type="entry name" value="HTH_TetR"/>
</dbReference>